<dbReference type="Gene3D" id="3.10.350.10">
    <property type="entry name" value="LysM domain"/>
    <property type="match status" value="1"/>
</dbReference>
<gene>
    <name evidence="7" type="ORF">NW768_002567</name>
</gene>
<evidence type="ECO:0000259" key="6">
    <source>
        <dbReference type="PROSITE" id="PS51782"/>
    </source>
</evidence>
<dbReference type="Gene3D" id="3.30.60.10">
    <property type="entry name" value="Endochitinase-like"/>
    <property type="match status" value="1"/>
</dbReference>
<keyword evidence="8" id="KW-1185">Reference proteome</keyword>
<keyword evidence="2" id="KW-0843">Virulence</keyword>
<dbReference type="SUPFAM" id="SSF57016">
    <property type="entry name" value="Plant lectins/antimicrobial peptides"/>
    <property type="match status" value="1"/>
</dbReference>
<keyword evidence="1 4" id="KW-0147">Chitin-binding</keyword>
<evidence type="ECO:0000256" key="1">
    <source>
        <dbReference type="ARBA" id="ARBA00022669"/>
    </source>
</evidence>
<accession>A0ABQ8RP81</accession>
<feature type="domain" description="Chitin-binding type-1" evidence="5">
    <location>
        <begin position="56"/>
        <end position="126"/>
    </location>
</feature>
<dbReference type="PANTHER" id="PTHR47700">
    <property type="entry name" value="V CHITINASE, PUTATIVE (AFU_ORTHOLOGUE AFUA_6G13720)-RELATED"/>
    <property type="match status" value="1"/>
</dbReference>
<evidence type="ECO:0000256" key="2">
    <source>
        <dbReference type="ARBA" id="ARBA00023026"/>
    </source>
</evidence>
<comment type="similarity">
    <text evidence="3">Belongs to the secreted LysM effector family.</text>
</comment>
<dbReference type="PROSITE" id="PS50941">
    <property type="entry name" value="CHIT_BIND_I_2"/>
    <property type="match status" value="1"/>
</dbReference>
<proteinExistence type="inferred from homology"/>
<dbReference type="InterPro" id="IPR053214">
    <property type="entry name" value="LysM12-like"/>
</dbReference>
<name>A0ABQ8RP81_FUSEQ</name>
<comment type="caution">
    <text evidence="4">Lacks conserved residue(s) required for the propagation of feature annotation.</text>
</comment>
<feature type="disulfide bond" evidence="4">
    <location>
        <begin position="81"/>
        <end position="93"/>
    </location>
</feature>
<evidence type="ECO:0000313" key="8">
    <source>
        <dbReference type="Proteomes" id="UP001152024"/>
    </source>
</evidence>
<dbReference type="PANTHER" id="PTHR47700:SF2">
    <property type="entry name" value="CHITINASE"/>
    <property type="match status" value="1"/>
</dbReference>
<feature type="disulfide bond" evidence="4">
    <location>
        <begin position="120"/>
        <end position="124"/>
    </location>
</feature>
<dbReference type="Proteomes" id="UP001152024">
    <property type="component" value="Unassembled WGS sequence"/>
</dbReference>
<protein>
    <recommendedName>
        <fullName evidence="9">Chitin-binding type-1 domain-containing protein</fullName>
    </recommendedName>
</protein>
<dbReference type="InterPro" id="IPR036861">
    <property type="entry name" value="Endochitinase-like_sf"/>
</dbReference>
<dbReference type="InterPro" id="IPR018392">
    <property type="entry name" value="LysM"/>
</dbReference>
<dbReference type="InterPro" id="IPR036779">
    <property type="entry name" value="LysM_dom_sf"/>
</dbReference>
<dbReference type="EMBL" id="JAOQBH010000003">
    <property type="protein sequence ID" value="KAJ4138708.1"/>
    <property type="molecule type" value="Genomic_DNA"/>
</dbReference>
<keyword evidence="4" id="KW-1015">Disulfide bond</keyword>
<organism evidence="7 8">
    <name type="scientific">Fusarium equiseti</name>
    <name type="common">Fusarium scirpi</name>
    <dbReference type="NCBI Taxonomy" id="61235"/>
    <lineage>
        <taxon>Eukaryota</taxon>
        <taxon>Fungi</taxon>
        <taxon>Dikarya</taxon>
        <taxon>Ascomycota</taxon>
        <taxon>Pezizomycotina</taxon>
        <taxon>Sordariomycetes</taxon>
        <taxon>Hypocreomycetidae</taxon>
        <taxon>Hypocreales</taxon>
        <taxon>Nectriaceae</taxon>
        <taxon>Fusarium</taxon>
        <taxon>Fusarium incarnatum-equiseti species complex</taxon>
    </lineage>
</organism>
<evidence type="ECO:0000313" key="7">
    <source>
        <dbReference type="EMBL" id="KAJ4138708.1"/>
    </source>
</evidence>
<evidence type="ECO:0000256" key="4">
    <source>
        <dbReference type="PROSITE-ProRule" id="PRU00261"/>
    </source>
</evidence>
<dbReference type="PROSITE" id="PS51782">
    <property type="entry name" value="LYSM"/>
    <property type="match status" value="1"/>
</dbReference>
<comment type="caution">
    <text evidence="7">The sequence shown here is derived from an EMBL/GenBank/DDBJ whole genome shotgun (WGS) entry which is preliminary data.</text>
</comment>
<evidence type="ECO:0008006" key="9">
    <source>
        <dbReference type="Google" id="ProtNLM"/>
    </source>
</evidence>
<evidence type="ECO:0000256" key="3">
    <source>
        <dbReference type="ARBA" id="ARBA00044955"/>
    </source>
</evidence>
<dbReference type="InterPro" id="IPR001002">
    <property type="entry name" value="Chitin-bd_1"/>
</dbReference>
<feature type="disulfide bond" evidence="4">
    <location>
        <begin position="86"/>
        <end position="100"/>
    </location>
</feature>
<evidence type="ECO:0000259" key="5">
    <source>
        <dbReference type="PROSITE" id="PS50941"/>
    </source>
</evidence>
<feature type="domain" description="LysM" evidence="6">
    <location>
        <begin position="1"/>
        <end position="43"/>
    </location>
</feature>
<sequence>MGDIYDTIAKAHGVSIDDLGKWNEKMWGWHGCDNLQRFVRICVRAGSPPMPASVWNAECGPTRNNTAPPQNGEELEDSNPCPLNVCCNRWGICGSTDDFCLMSKSSTGNPGTGQKGEAGCISNCERTLTNNNKGPQKFRKIGYFEA</sequence>
<reference evidence="7" key="1">
    <citation type="submission" date="2022-09" db="EMBL/GenBank/DDBJ databases">
        <title>Fusarium specimens isolated from Avocado Roots.</title>
        <authorList>
            <person name="Stajich J."/>
            <person name="Roper C."/>
            <person name="Heimlech-Rivalta G."/>
        </authorList>
    </citation>
    <scope>NUCLEOTIDE SEQUENCE</scope>
    <source>
        <strain evidence="7">CF00095</strain>
    </source>
</reference>